<evidence type="ECO:0000313" key="2">
    <source>
        <dbReference type="EMBL" id="ASK64958.1"/>
    </source>
</evidence>
<dbReference type="Proteomes" id="UP000198398">
    <property type="component" value="Chromosome"/>
</dbReference>
<gene>
    <name evidence="2" type="ORF">CFK39_02920</name>
</gene>
<sequence length="101" mass="10451">MSGPQSFGPVAAGAAGAEESSGVSPSDVRLVHGYLRDDELAAIAVVVSAMSVTSRLEAEERLLAEGRGAGAGAWNDAVHCHPRAHGLRSRPSPAAWQFSDR</sequence>
<name>A0A220U9Y9_9MICO</name>
<proteinExistence type="predicted"/>
<evidence type="ECO:0000256" key="1">
    <source>
        <dbReference type="SAM" id="MobiDB-lite"/>
    </source>
</evidence>
<feature type="compositionally biased region" description="Low complexity" evidence="1">
    <location>
        <begin position="8"/>
        <end position="25"/>
    </location>
</feature>
<accession>A0A220U9Y9</accession>
<dbReference type="RefSeq" id="WP_089064206.1">
    <property type="nucleotide sequence ID" value="NZ_CP022316.1"/>
</dbReference>
<dbReference type="AlphaFoldDB" id="A0A220U9Y9"/>
<reference evidence="3" key="1">
    <citation type="submission" date="2017-07" db="EMBL/GenBank/DDBJ databases">
        <title>Brachybacterium sp. VR2415.</title>
        <authorList>
            <person name="Tak E.J."/>
            <person name="Bae J.-W."/>
        </authorList>
    </citation>
    <scope>NUCLEOTIDE SEQUENCE [LARGE SCALE GENOMIC DNA]</scope>
    <source>
        <strain evidence="3">VR2415</strain>
    </source>
</reference>
<protein>
    <submittedName>
        <fullName evidence="2">Uncharacterized protein</fullName>
    </submittedName>
</protein>
<dbReference type="KEGG" id="brv:CFK39_02920"/>
<organism evidence="2 3">
    <name type="scientific">Brachybacterium avium</name>
    <dbReference type="NCBI Taxonomy" id="2017485"/>
    <lineage>
        <taxon>Bacteria</taxon>
        <taxon>Bacillati</taxon>
        <taxon>Actinomycetota</taxon>
        <taxon>Actinomycetes</taxon>
        <taxon>Micrococcales</taxon>
        <taxon>Dermabacteraceae</taxon>
        <taxon>Brachybacterium</taxon>
    </lineage>
</organism>
<evidence type="ECO:0000313" key="3">
    <source>
        <dbReference type="Proteomes" id="UP000198398"/>
    </source>
</evidence>
<feature type="region of interest" description="Disordered" evidence="1">
    <location>
        <begin position="1"/>
        <end position="25"/>
    </location>
</feature>
<keyword evidence="3" id="KW-1185">Reference proteome</keyword>
<dbReference type="EMBL" id="CP022316">
    <property type="protein sequence ID" value="ASK64958.1"/>
    <property type="molecule type" value="Genomic_DNA"/>
</dbReference>